<organism evidence="1 2">
    <name type="scientific">Lithospermum erythrorhizon</name>
    <name type="common">Purple gromwell</name>
    <name type="synonym">Lithospermum officinale var. erythrorhizon</name>
    <dbReference type="NCBI Taxonomy" id="34254"/>
    <lineage>
        <taxon>Eukaryota</taxon>
        <taxon>Viridiplantae</taxon>
        <taxon>Streptophyta</taxon>
        <taxon>Embryophyta</taxon>
        <taxon>Tracheophyta</taxon>
        <taxon>Spermatophyta</taxon>
        <taxon>Magnoliopsida</taxon>
        <taxon>eudicotyledons</taxon>
        <taxon>Gunneridae</taxon>
        <taxon>Pentapetalae</taxon>
        <taxon>asterids</taxon>
        <taxon>lamiids</taxon>
        <taxon>Boraginales</taxon>
        <taxon>Boraginaceae</taxon>
        <taxon>Boraginoideae</taxon>
        <taxon>Lithospermeae</taxon>
        <taxon>Lithospermum</taxon>
    </lineage>
</organism>
<sequence>MLCSLTKGGEGRKRRWHTSMKVRRMWWRVSAREAHTVSPSVPYSVEVGLMIELQHGFPDLLRLQVLCHLGSFSDLLAFVGSNW</sequence>
<dbReference type="EMBL" id="BAABME010002744">
    <property type="protein sequence ID" value="GAA0155909.1"/>
    <property type="molecule type" value="Genomic_DNA"/>
</dbReference>
<protein>
    <submittedName>
        <fullName evidence="1">Uncharacterized protein</fullName>
    </submittedName>
</protein>
<gene>
    <name evidence="1" type="ORF">LIER_13526</name>
</gene>
<accession>A0AAV3PVV8</accession>
<dbReference type="AlphaFoldDB" id="A0AAV3PVV8"/>
<comment type="caution">
    <text evidence="1">The sequence shown here is derived from an EMBL/GenBank/DDBJ whole genome shotgun (WGS) entry which is preliminary data.</text>
</comment>
<proteinExistence type="predicted"/>
<evidence type="ECO:0000313" key="1">
    <source>
        <dbReference type="EMBL" id="GAA0155909.1"/>
    </source>
</evidence>
<keyword evidence="2" id="KW-1185">Reference proteome</keyword>
<evidence type="ECO:0000313" key="2">
    <source>
        <dbReference type="Proteomes" id="UP001454036"/>
    </source>
</evidence>
<reference evidence="1 2" key="1">
    <citation type="submission" date="2024-01" db="EMBL/GenBank/DDBJ databases">
        <title>The complete chloroplast genome sequence of Lithospermum erythrorhizon: insights into the phylogenetic relationship among Boraginaceae species and the maternal lineages of purple gromwells.</title>
        <authorList>
            <person name="Okada T."/>
            <person name="Watanabe K."/>
        </authorList>
    </citation>
    <scope>NUCLEOTIDE SEQUENCE [LARGE SCALE GENOMIC DNA]</scope>
</reference>
<name>A0AAV3PVV8_LITER</name>
<dbReference type="Proteomes" id="UP001454036">
    <property type="component" value="Unassembled WGS sequence"/>
</dbReference>